<keyword evidence="1" id="KW-0812">Transmembrane</keyword>
<dbReference type="EMBL" id="UGTV01000015">
    <property type="protein sequence ID" value="SUC09630.1"/>
    <property type="molecule type" value="Genomic_DNA"/>
</dbReference>
<organism evidence="3 4">
    <name type="scientific">Pasteurella canis</name>
    <dbReference type="NCBI Taxonomy" id="753"/>
    <lineage>
        <taxon>Bacteria</taxon>
        <taxon>Pseudomonadati</taxon>
        <taxon>Pseudomonadota</taxon>
        <taxon>Gammaproteobacteria</taxon>
        <taxon>Pasteurellales</taxon>
        <taxon>Pasteurellaceae</taxon>
        <taxon>Pasteurella</taxon>
    </lineage>
</organism>
<keyword evidence="1" id="KW-1133">Transmembrane helix</keyword>
<reference evidence="3 4" key="1">
    <citation type="submission" date="2018-06" db="EMBL/GenBank/DDBJ databases">
        <authorList>
            <consortium name="Pathogen Informatics"/>
            <person name="Doyle S."/>
        </authorList>
    </citation>
    <scope>NUCLEOTIDE SEQUENCE [LARGE SCALE GENOMIC DNA]</scope>
    <source>
        <strain evidence="3 4">NCTC11621</strain>
    </source>
</reference>
<feature type="domain" description="TadE-like" evidence="2">
    <location>
        <begin position="10"/>
        <end position="52"/>
    </location>
</feature>
<proteinExistence type="predicted"/>
<dbReference type="RefSeq" id="WP_115322566.1">
    <property type="nucleotide sequence ID" value="NZ_UGTV01000015.1"/>
</dbReference>
<dbReference type="InterPro" id="IPR012495">
    <property type="entry name" value="TadE-like_dom"/>
</dbReference>
<evidence type="ECO:0000313" key="4">
    <source>
        <dbReference type="Proteomes" id="UP000254704"/>
    </source>
</evidence>
<dbReference type="Proteomes" id="UP000254704">
    <property type="component" value="Unassembled WGS sequence"/>
</dbReference>
<dbReference type="Pfam" id="PF07811">
    <property type="entry name" value="TadE"/>
    <property type="match status" value="1"/>
</dbReference>
<evidence type="ECO:0000259" key="2">
    <source>
        <dbReference type="Pfam" id="PF07811"/>
    </source>
</evidence>
<sequence length="192" mass="22217">MKNFLSNSRGTSTVEFALTIAFYLFIVMFIFEFCRLAIATSYWDLAITESVRIAKNEQATAGNYEEAFRKALQQQKKFNDESTMGYLALLEKNDFKVKVEYVDCAKEHECIQNLLDEKFRQPKKDKDGKIISPDGRLATLARYSLTYEYKFVTPLLFLPKSWSETILNREFVVVQEFERSRFNAGSSSNSQG</sequence>
<evidence type="ECO:0000256" key="1">
    <source>
        <dbReference type="SAM" id="Phobius"/>
    </source>
</evidence>
<dbReference type="AlphaFoldDB" id="A0A379ETD1"/>
<gene>
    <name evidence="3" type="primary">tadE</name>
    <name evidence="3" type="ORF">NCTC11621_00644</name>
</gene>
<protein>
    <submittedName>
        <fullName evidence="3">Protein TadE</fullName>
    </submittedName>
</protein>
<evidence type="ECO:0000313" key="3">
    <source>
        <dbReference type="EMBL" id="SUC09630.1"/>
    </source>
</evidence>
<name>A0A379ETD1_9PAST</name>
<feature type="transmembrane region" description="Helical" evidence="1">
    <location>
        <begin position="12"/>
        <end position="31"/>
    </location>
</feature>
<keyword evidence="1" id="KW-0472">Membrane</keyword>
<accession>A0A379ETD1</accession>